<keyword evidence="2" id="KW-0053">Apoptosis</keyword>
<protein>
    <submittedName>
        <fullName evidence="15">Hematopoietic death receptor</fullName>
    </submittedName>
</protein>
<gene>
    <name evidence="15" type="primary">hdr</name>
</gene>
<evidence type="ECO:0000313" key="16">
    <source>
        <dbReference type="Proteomes" id="UP000694389"/>
    </source>
</evidence>
<keyword evidence="8" id="KW-0325">Glycoprotein</keyword>
<evidence type="ECO:0000256" key="2">
    <source>
        <dbReference type="ARBA" id="ARBA00022703"/>
    </source>
</evidence>
<keyword evidence="11" id="KW-0812">Transmembrane</keyword>
<dbReference type="SUPFAM" id="SSF47986">
    <property type="entry name" value="DEATH domain"/>
    <property type="match status" value="1"/>
</dbReference>
<dbReference type="GeneTree" id="ENSGT00940000165531"/>
<dbReference type="GeneID" id="127375804"/>
<feature type="repeat" description="TNFR-Cys" evidence="9">
    <location>
        <begin position="119"/>
        <end position="159"/>
    </location>
</feature>
<feature type="repeat" description="TNFR-Cys" evidence="9">
    <location>
        <begin position="78"/>
        <end position="118"/>
    </location>
</feature>
<evidence type="ECO:0000256" key="4">
    <source>
        <dbReference type="ARBA" id="ARBA00022737"/>
    </source>
</evidence>
<feature type="domain" description="TNFR-Cys" evidence="14">
    <location>
        <begin position="78"/>
        <end position="118"/>
    </location>
</feature>
<evidence type="ECO:0000259" key="14">
    <source>
        <dbReference type="PROSITE" id="PS50050"/>
    </source>
</evidence>
<dbReference type="GO" id="GO:0009986">
    <property type="term" value="C:cell surface"/>
    <property type="evidence" value="ECO:0007669"/>
    <property type="project" value="TreeGrafter"/>
</dbReference>
<dbReference type="Pfam" id="PF00020">
    <property type="entry name" value="TNFR_c6"/>
    <property type="match status" value="2"/>
</dbReference>
<dbReference type="InterPro" id="IPR001368">
    <property type="entry name" value="TNFR/NGFR_Cys_rich_reg"/>
</dbReference>
<evidence type="ECO:0000256" key="8">
    <source>
        <dbReference type="ARBA" id="ARBA00023180"/>
    </source>
</evidence>
<feature type="chain" id="PRO_5034407589" evidence="12">
    <location>
        <begin position="23"/>
        <end position="413"/>
    </location>
</feature>
<comment type="subcellular location">
    <subcellularLocation>
        <location evidence="1">Membrane</location>
    </subcellularLocation>
</comment>
<dbReference type="PANTHER" id="PTHR46330">
    <property type="entry name" value="TUMOR NECROSIS FACTOR RECEPTOR SUPERFAMILY MEMBER 10B"/>
    <property type="match status" value="1"/>
</dbReference>
<name>A0A8C4ICK5_DICLA</name>
<dbReference type="InterPro" id="IPR000488">
    <property type="entry name" value="Death_dom"/>
</dbReference>
<dbReference type="GO" id="GO:0036462">
    <property type="term" value="P:TRAIL-activated apoptotic signaling pathway"/>
    <property type="evidence" value="ECO:0007669"/>
    <property type="project" value="TreeGrafter"/>
</dbReference>
<feature type="disulfide bond" evidence="9">
    <location>
        <begin position="120"/>
        <end position="135"/>
    </location>
</feature>
<keyword evidence="11" id="KW-1133">Transmembrane helix</keyword>
<dbReference type="Proteomes" id="UP000694389">
    <property type="component" value="Unassembled WGS sequence"/>
</dbReference>
<dbReference type="PROSITE" id="PS50017">
    <property type="entry name" value="DEATH_DOMAIN"/>
    <property type="match status" value="1"/>
</dbReference>
<keyword evidence="7" id="KW-0675">Receptor</keyword>
<dbReference type="PANTHER" id="PTHR46330:SF6">
    <property type="entry name" value="HEMATOPOIETIC DEATH RECEPTOR-RELATED"/>
    <property type="match status" value="1"/>
</dbReference>
<accession>A0A8C4ICK5</accession>
<feature type="disulfide bond" evidence="9">
    <location>
        <begin position="141"/>
        <end position="159"/>
    </location>
</feature>
<feature type="signal peptide" evidence="12">
    <location>
        <begin position="1"/>
        <end position="22"/>
    </location>
</feature>
<proteinExistence type="predicted"/>
<dbReference type="PROSITE" id="PS00652">
    <property type="entry name" value="TNFR_NGFR_1"/>
    <property type="match status" value="1"/>
</dbReference>
<dbReference type="CDD" id="cd08315">
    <property type="entry name" value="Death_TRAILR_DR4_DR5"/>
    <property type="match status" value="1"/>
</dbReference>
<dbReference type="CTD" id="373093"/>
<keyword evidence="3 12" id="KW-0732">Signal</keyword>
<keyword evidence="16" id="KW-1185">Reference proteome</keyword>
<evidence type="ECO:0000256" key="5">
    <source>
        <dbReference type="ARBA" id="ARBA00023136"/>
    </source>
</evidence>
<dbReference type="GO" id="GO:0005886">
    <property type="term" value="C:plasma membrane"/>
    <property type="evidence" value="ECO:0007669"/>
    <property type="project" value="Ensembl"/>
</dbReference>
<dbReference type="PROSITE" id="PS50050">
    <property type="entry name" value="TNFR_NGFR_2"/>
    <property type="match status" value="2"/>
</dbReference>
<evidence type="ECO:0000256" key="6">
    <source>
        <dbReference type="ARBA" id="ARBA00023157"/>
    </source>
</evidence>
<dbReference type="Gene3D" id="2.10.50.10">
    <property type="entry name" value="Tumor Necrosis Factor Receptor, subunit A, domain 2"/>
    <property type="match status" value="3"/>
</dbReference>
<dbReference type="InterPro" id="IPR034029">
    <property type="entry name" value="TNFRSF10A/B_death"/>
</dbReference>
<evidence type="ECO:0000256" key="3">
    <source>
        <dbReference type="ARBA" id="ARBA00022729"/>
    </source>
</evidence>
<dbReference type="SMART" id="SM00208">
    <property type="entry name" value="TNFR"/>
    <property type="match status" value="3"/>
</dbReference>
<evidence type="ECO:0000256" key="7">
    <source>
        <dbReference type="ARBA" id="ARBA00023170"/>
    </source>
</evidence>
<feature type="disulfide bond" evidence="9">
    <location>
        <begin position="138"/>
        <end position="151"/>
    </location>
</feature>
<evidence type="ECO:0000256" key="10">
    <source>
        <dbReference type="SAM" id="MobiDB-lite"/>
    </source>
</evidence>
<dbReference type="OMA" id="HEDRIHY"/>
<dbReference type="Gene3D" id="1.10.533.10">
    <property type="entry name" value="Death Domain, Fas"/>
    <property type="match status" value="1"/>
</dbReference>
<dbReference type="OrthoDB" id="8848202at2759"/>
<dbReference type="Ensembl" id="ENSDLAT00005059216.2">
    <property type="protein sequence ID" value="ENSDLAP00005055784.1"/>
    <property type="gene ID" value="ENSDLAG00005023753.2"/>
</dbReference>
<reference evidence="15" key="2">
    <citation type="submission" date="2025-09" db="UniProtKB">
        <authorList>
            <consortium name="Ensembl"/>
        </authorList>
    </citation>
    <scope>IDENTIFICATION</scope>
</reference>
<feature type="disulfide bond" evidence="9">
    <location>
        <begin position="100"/>
        <end position="118"/>
    </location>
</feature>
<feature type="region of interest" description="Disordered" evidence="10">
    <location>
        <begin position="206"/>
        <end position="237"/>
    </location>
</feature>
<evidence type="ECO:0000256" key="12">
    <source>
        <dbReference type="SAM" id="SignalP"/>
    </source>
</evidence>
<feature type="disulfide bond" evidence="9">
    <location>
        <begin position="97"/>
        <end position="110"/>
    </location>
</feature>
<feature type="disulfide bond" evidence="9">
    <location>
        <begin position="79"/>
        <end position="94"/>
    </location>
</feature>
<dbReference type="GO" id="GO:0043065">
    <property type="term" value="P:positive regulation of apoptotic process"/>
    <property type="evidence" value="ECO:0007669"/>
    <property type="project" value="Ensembl"/>
</dbReference>
<sequence length="413" mass="46470">MTKFQLYQVFSLSICLFQLTGALPRSGRDLGGSRTLRYARCRDNLEYVNGNICCLNCPAGTRMISPCTRAGEQGTCEECDDGTYTEHTNGLKQCFKCTQCRSDQEIVRACTHTQDTECQCKSGRFCAPDEACEVCKKCSRCGKDEEIVRNCTSTTNTECKKISSTSDYASAKASMIVPLTLFAVAVVGVIVIGFFWFKRRRRRATDSQSDLPGGLKAGTHYSDNYPTEEGRNGEPRQLSSSLILSRQLVRAKSSAHVEDEHKMLCESLSSSSSNSQHSLTGLPVYAVPASPPRACPMVPRQSNRREDEPFPRLVPVNGEESLRKCFTFFEEIDVSYHKRFFRNLGINDNVIKSKEQLLYDDRVHELLNIWVEKEGKGASLNDLLKVLLELNQRRTAEIIKENAIHYGHYLCEE</sequence>
<feature type="domain" description="TNFR-Cys" evidence="14">
    <location>
        <begin position="119"/>
        <end position="159"/>
    </location>
</feature>
<dbReference type="InterPro" id="IPR052491">
    <property type="entry name" value="TNFRSF10"/>
</dbReference>
<evidence type="ECO:0000256" key="1">
    <source>
        <dbReference type="ARBA" id="ARBA00004370"/>
    </source>
</evidence>
<keyword evidence="4" id="KW-0677">Repeat</keyword>
<feature type="domain" description="Death" evidence="13">
    <location>
        <begin position="338"/>
        <end position="403"/>
    </location>
</feature>
<feature type="transmembrane region" description="Helical" evidence="11">
    <location>
        <begin position="175"/>
        <end position="197"/>
    </location>
</feature>
<dbReference type="SUPFAM" id="SSF57586">
    <property type="entry name" value="TNF receptor-like"/>
    <property type="match status" value="2"/>
</dbReference>
<organism evidence="15 16">
    <name type="scientific">Dicentrarchus labrax</name>
    <name type="common">European seabass</name>
    <name type="synonym">Morone labrax</name>
    <dbReference type="NCBI Taxonomy" id="13489"/>
    <lineage>
        <taxon>Eukaryota</taxon>
        <taxon>Metazoa</taxon>
        <taxon>Chordata</taxon>
        <taxon>Craniata</taxon>
        <taxon>Vertebrata</taxon>
        <taxon>Euteleostomi</taxon>
        <taxon>Actinopterygii</taxon>
        <taxon>Neopterygii</taxon>
        <taxon>Teleostei</taxon>
        <taxon>Neoteleostei</taxon>
        <taxon>Acanthomorphata</taxon>
        <taxon>Eupercaria</taxon>
        <taxon>Moronidae</taxon>
        <taxon>Dicentrarchus</taxon>
    </lineage>
</organism>
<dbReference type="InterPro" id="IPR011029">
    <property type="entry name" value="DEATH-like_dom_sf"/>
</dbReference>
<dbReference type="Pfam" id="PF00531">
    <property type="entry name" value="Death"/>
    <property type="match status" value="1"/>
</dbReference>
<evidence type="ECO:0000256" key="11">
    <source>
        <dbReference type="SAM" id="Phobius"/>
    </source>
</evidence>
<keyword evidence="5 11" id="KW-0472">Membrane</keyword>
<evidence type="ECO:0000313" key="15">
    <source>
        <dbReference type="Ensembl" id="ENSDLAP00005055784.1"/>
    </source>
</evidence>
<reference evidence="15" key="1">
    <citation type="submission" date="2025-08" db="UniProtKB">
        <authorList>
            <consortium name="Ensembl"/>
        </authorList>
    </citation>
    <scope>IDENTIFICATION</scope>
</reference>
<dbReference type="AlphaFoldDB" id="A0A8C4ICK5"/>
<evidence type="ECO:0000259" key="13">
    <source>
        <dbReference type="PROSITE" id="PS50017"/>
    </source>
</evidence>
<evidence type="ECO:0000256" key="9">
    <source>
        <dbReference type="PROSITE-ProRule" id="PRU00206"/>
    </source>
</evidence>
<dbReference type="RefSeq" id="XP_051278041.1">
    <property type="nucleotide sequence ID" value="XM_051422081.1"/>
</dbReference>
<keyword evidence="6 9" id="KW-1015">Disulfide bond</keyword>